<evidence type="ECO:0000256" key="1">
    <source>
        <dbReference type="ARBA" id="ARBA00006144"/>
    </source>
</evidence>
<keyword evidence="9" id="KW-0862">Zinc</keyword>
<evidence type="ECO:0000256" key="9">
    <source>
        <dbReference type="ARBA" id="ARBA00022833"/>
    </source>
</evidence>
<dbReference type="PIRSF" id="PIRSF000745">
    <property type="entry name" value="VAC_RPO30"/>
    <property type="match status" value="1"/>
</dbReference>
<keyword evidence="6 12" id="KW-0548">Nucleotidyltransferase</keyword>
<sequence>MDEAKLRELAAAHVDDAAAAEIASWALICAHKFALKNIVNTKTSNTEDTNFDPAHNIGIEYSKDTKNRLSYKNKRSLEVVEGDEYADLRAQIRATNGVEQDALRYALFAVRCVAAGVPYDIDDVRDHDYGEYFNVLDEEHNLPCPSCRSKNTMPMMIQTRSADEPPLIKYACKNCQKSFNPPKFCDKKPPQIPKKTSDS</sequence>
<keyword evidence="8 13" id="KW-0863">Zinc-finger</keyword>
<evidence type="ECO:0000256" key="3">
    <source>
        <dbReference type="ARBA" id="ARBA00014911"/>
    </source>
</evidence>
<keyword evidence="5 12" id="KW-0808">Transferase</keyword>
<dbReference type="SUPFAM" id="SSF57783">
    <property type="entry name" value="Zinc beta-ribbon"/>
    <property type="match status" value="1"/>
</dbReference>
<evidence type="ECO:0000256" key="12">
    <source>
        <dbReference type="PIRNR" id="PIRNR000745"/>
    </source>
</evidence>
<dbReference type="GO" id="GO:0006351">
    <property type="term" value="P:DNA-templated transcription"/>
    <property type="evidence" value="ECO:0007669"/>
    <property type="project" value="InterPro"/>
</dbReference>
<dbReference type="Pfam" id="PF01096">
    <property type="entry name" value="Zn_ribbon_TFIIS"/>
    <property type="match status" value="1"/>
</dbReference>
<dbReference type="SMART" id="SM00440">
    <property type="entry name" value="ZnF_C2C2"/>
    <property type="match status" value="1"/>
</dbReference>
<keyword evidence="7" id="KW-0479">Metal-binding</keyword>
<organism evidence="15 16">
    <name type="scientific">Bovine papular stomatitis virus</name>
    <dbReference type="NCBI Taxonomy" id="129727"/>
    <lineage>
        <taxon>Viruses</taxon>
        <taxon>Varidnaviria</taxon>
        <taxon>Bamfordvirae</taxon>
        <taxon>Nucleocytoviricota</taxon>
        <taxon>Pokkesviricetes</taxon>
        <taxon>Chitovirales</taxon>
        <taxon>Poxviridae</taxon>
        <taxon>Chordopoxvirinae</taxon>
        <taxon>Parapoxvirus</taxon>
        <taxon>Parapoxvirus bovinestomatitis</taxon>
    </lineage>
</organism>
<feature type="domain" description="TFIIS-type" evidence="14">
    <location>
        <begin position="140"/>
        <end position="180"/>
    </location>
</feature>
<dbReference type="InterPro" id="IPR001222">
    <property type="entry name" value="Znf_TFIIS"/>
</dbReference>
<evidence type="ECO:0000313" key="15">
    <source>
        <dbReference type="EMBL" id="AKC03447.1"/>
    </source>
</evidence>
<evidence type="ECO:0000256" key="11">
    <source>
        <dbReference type="ARBA" id="ARBA00048552"/>
    </source>
</evidence>
<reference evidence="15 16" key="1">
    <citation type="journal article" date="2015" name="Arch. Virol.">
        <title>Coinfection with multiple strains of bovine papular stomatitis virus.</title>
        <authorList>
            <person name="Huang T."/>
            <person name="Tulman E.R."/>
            <person name="Diel D.G."/>
            <person name="Khatiwada S."/>
            <person name="Sims W."/>
            <person name="Edwards J.F."/>
            <person name="Wen X."/>
            <person name="Kutish G.F."/>
            <person name="Rock D.L."/>
            <person name="Delhon G."/>
        </authorList>
    </citation>
    <scope>NUCLEOTIDE SEQUENCE [LARGE SCALE GENOMIC DNA]</scope>
    <source>
        <strain evidence="15">BV-TX09c1</strain>
    </source>
</reference>
<protein>
    <recommendedName>
        <fullName evidence="3 12">DNA-directed RNA polymerase 30 kDa polypeptide</fullName>
        <ecNumber evidence="2 12">2.7.7.6</ecNumber>
    </recommendedName>
</protein>
<dbReference type="GO" id="GO:0008270">
    <property type="term" value="F:zinc ion binding"/>
    <property type="evidence" value="ECO:0007669"/>
    <property type="project" value="UniProtKB-UniRule"/>
</dbReference>
<dbReference type="GO" id="GO:0000428">
    <property type="term" value="C:DNA-directed RNA polymerase complex"/>
    <property type="evidence" value="ECO:0007669"/>
    <property type="project" value="UniProtKB-UniRule"/>
</dbReference>
<accession>A0A0E3T6X5</accession>
<dbReference type="EMBL" id="KM875472">
    <property type="protein sequence ID" value="AKC03447.1"/>
    <property type="molecule type" value="Genomic_DNA"/>
</dbReference>
<comment type="similarity">
    <text evidence="1 12">Belongs to the poxviridae DNA-directed RNA polymerase 30 kDa subunit family.</text>
</comment>
<comment type="catalytic activity">
    <reaction evidence="11 12">
        <text>RNA(n) + a ribonucleoside 5'-triphosphate = RNA(n+1) + diphosphate</text>
        <dbReference type="Rhea" id="RHEA:21248"/>
        <dbReference type="Rhea" id="RHEA-COMP:14527"/>
        <dbReference type="Rhea" id="RHEA-COMP:17342"/>
        <dbReference type="ChEBI" id="CHEBI:33019"/>
        <dbReference type="ChEBI" id="CHEBI:61557"/>
        <dbReference type="ChEBI" id="CHEBI:140395"/>
        <dbReference type="EC" id="2.7.7.6"/>
    </reaction>
</comment>
<dbReference type="GO" id="GO:0003677">
    <property type="term" value="F:DNA binding"/>
    <property type="evidence" value="ECO:0007669"/>
    <property type="project" value="UniProtKB-UniRule"/>
</dbReference>
<evidence type="ECO:0000256" key="4">
    <source>
        <dbReference type="ARBA" id="ARBA00022478"/>
    </source>
</evidence>
<keyword evidence="10 12" id="KW-0804">Transcription</keyword>
<dbReference type="Proteomes" id="UP000163391">
    <property type="component" value="Segment"/>
</dbReference>
<dbReference type="Pfam" id="PF12410">
    <property type="entry name" value="rpo30_N"/>
    <property type="match status" value="1"/>
</dbReference>
<evidence type="ECO:0000256" key="7">
    <source>
        <dbReference type="ARBA" id="ARBA00022723"/>
    </source>
</evidence>
<dbReference type="PROSITE" id="PS51133">
    <property type="entry name" value="ZF_TFIIS_2"/>
    <property type="match status" value="1"/>
</dbReference>
<dbReference type="GO" id="GO:0003899">
    <property type="term" value="F:DNA-directed RNA polymerase activity"/>
    <property type="evidence" value="ECO:0007669"/>
    <property type="project" value="UniProtKB-EC"/>
</dbReference>
<evidence type="ECO:0000313" key="16">
    <source>
        <dbReference type="Proteomes" id="UP000163391"/>
    </source>
</evidence>
<dbReference type="PROSITE" id="PS00466">
    <property type="entry name" value="ZF_TFIIS_1"/>
    <property type="match status" value="1"/>
</dbReference>
<dbReference type="EC" id="2.7.7.6" evidence="2 12"/>
<proteinExistence type="inferred from homology"/>
<evidence type="ECO:0000259" key="14">
    <source>
        <dbReference type="PROSITE" id="PS51133"/>
    </source>
</evidence>
<evidence type="ECO:0000256" key="5">
    <source>
        <dbReference type="ARBA" id="ARBA00022679"/>
    </source>
</evidence>
<gene>
    <name evidence="15" type="ORF">BVTX09c1_021</name>
</gene>
<evidence type="ECO:0000256" key="10">
    <source>
        <dbReference type="ARBA" id="ARBA00023163"/>
    </source>
</evidence>
<dbReference type="Gene3D" id="2.20.25.10">
    <property type="match status" value="1"/>
</dbReference>
<evidence type="ECO:0000256" key="13">
    <source>
        <dbReference type="PROSITE-ProRule" id="PRU00472"/>
    </source>
</evidence>
<dbReference type="InterPro" id="IPR024394">
    <property type="entry name" value="RNA_pol_30_chordopoxvir-type_N"/>
</dbReference>
<evidence type="ECO:0000256" key="2">
    <source>
        <dbReference type="ARBA" id="ARBA00012418"/>
    </source>
</evidence>
<evidence type="ECO:0000256" key="8">
    <source>
        <dbReference type="ARBA" id="ARBA00022771"/>
    </source>
</evidence>
<evidence type="ECO:0000256" key="6">
    <source>
        <dbReference type="ARBA" id="ARBA00022695"/>
    </source>
</evidence>
<dbReference type="InterPro" id="IPR009162">
    <property type="entry name" value="RNA_pol_30_chordopoxvir-type"/>
</dbReference>
<name>A0A0E3T6X5_9POXV</name>
<keyword evidence="4 12" id="KW-0240">DNA-directed RNA polymerase</keyword>